<protein>
    <submittedName>
        <fullName evidence="2">Uncharacterized protein</fullName>
    </submittedName>
</protein>
<evidence type="ECO:0000256" key="1">
    <source>
        <dbReference type="SAM" id="MobiDB-lite"/>
    </source>
</evidence>
<accession>A0A7S3G853</accession>
<dbReference type="EMBL" id="HBIB01031020">
    <property type="protein sequence ID" value="CAE0257860.1"/>
    <property type="molecule type" value="Transcribed_RNA"/>
</dbReference>
<feature type="region of interest" description="Disordered" evidence="1">
    <location>
        <begin position="101"/>
        <end position="127"/>
    </location>
</feature>
<name>A0A7S3G853_9EUKA</name>
<evidence type="ECO:0000313" key="2">
    <source>
        <dbReference type="EMBL" id="CAE0257860.1"/>
    </source>
</evidence>
<reference evidence="2" key="1">
    <citation type="submission" date="2021-01" db="EMBL/GenBank/DDBJ databases">
        <authorList>
            <person name="Corre E."/>
            <person name="Pelletier E."/>
            <person name="Niang G."/>
            <person name="Scheremetjew M."/>
            <person name="Finn R."/>
            <person name="Kale V."/>
            <person name="Holt S."/>
            <person name="Cochrane G."/>
            <person name="Meng A."/>
            <person name="Brown T."/>
            <person name="Cohen L."/>
        </authorList>
    </citation>
    <scope>NUCLEOTIDE SEQUENCE</scope>
    <source>
        <strain evidence="2">NIES-2562</strain>
    </source>
</reference>
<organism evidence="2">
    <name type="scientific">Palpitomonas bilix</name>
    <dbReference type="NCBI Taxonomy" id="652834"/>
    <lineage>
        <taxon>Eukaryota</taxon>
        <taxon>Eukaryota incertae sedis</taxon>
    </lineage>
</organism>
<sequence>MPKPKFVAFTSTLTDLCDSCMPANTLKPMLNPLAISPPAPTVLYPSVSVQPSASAPDIPMPVLIVKVPCNLPSLMSTPISRTTSATIVGIMLGKKLRKKERWQVAKEKKAKNEGRGSQKREETGLRR</sequence>
<proteinExistence type="predicted"/>
<gene>
    <name evidence="2" type="ORF">PBIL07802_LOCUS20121</name>
</gene>
<dbReference type="AlphaFoldDB" id="A0A7S3G853"/>